<evidence type="ECO:0000313" key="3">
    <source>
        <dbReference type="EMBL" id="PUU82694.1"/>
    </source>
</evidence>
<protein>
    <submittedName>
        <fullName evidence="3">Uncharacterized protein</fullName>
    </submittedName>
</protein>
<gene>
    <name evidence="3" type="ORF">B9Z19DRAFT_346905</name>
</gene>
<feature type="region of interest" description="Disordered" evidence="1">
    <location>
        <begin position="195"/>
        <end position="219"/>
    </location>
</feature>
<organism evidence="3 4">
    <name type="scientific">Tuber borchii</name>
    <name type="common">White truffle</name>
    <dbReference type="NCBI Taxonomy" id="42251"/>
    <lineage>
        <taxon>Eukaryota</taxon>
        <taxon>Fungi</taxon>
        <taxon>Dikarya</taxon>
        <taxon>Ascomycota</taxon>
        <taxon>Pezizomycotina</taxon>
        <taxon>Pezizomycetes</taxon>
        <taxon>Pezizales</taxon>
        <taxon>Tuberaceae</taxon>
        <taxon>Tuber</taxon>
    </lineage>
</organism>
<evidence type="ECO:0000313" key="4">
    <source>
        <dbReference type="Proteomes" id="UP000244722"/>
    </source>
</evidence>
<feature type="signal peptide" evidence="2">
    <location>
        <begin position="1"/>
        <end position="22"/>
    </location>
</feature>
<feature type="chain" id="PRO_5015737747" evidence="2">
    <location>
        <begin position="23"/>
        <end position="219"/>
    </location>
</feature>
<dbReference type="OrthoDB" id="5417645at2759"/>
<reference evidence="3 4" key="1">
    <citation type="submission" date="2017-04" db="EMBL/GenBank/DDBJ databases">
        <title>Draft genome sequence of Tuber borchii Vittad., a whitish edible truffle.</title>
        <authorList>
            <consortium name="DOE Joint Genome Institute"/>
            <person name="Murat C."/>
            <person name="Kuo A."/>
            <person name="Barry K.W."/>
            <person name="Clum A."/>
            <person name="Dockter R.B."/>
            <person name="Fauchery L."/>
            <person name="Iotti M."/>
            <person name="Kohler A."/>
            <person name="Labutti K."/>
            <person name="Lindquist E.A."/>
            <person name="Lipzen A."/>
            <person name="Ohm R.A."/>
            <person name="Wang M."/>
            <person name="Grigoriev I.V."/>
            <person name="Zambonelli A."/>
            <person name="Martin F.M."/>
        </authorList>
    </citation>
    <scope>NUCLEOTIDE SEQUENCE [LARGE SCALE GENOMIC DNA]</scope>
    <source>
        <strain evidence="3 4">Tbo3840</strain>
    </source>
</reference>
<sequence>MLSISIFALILALIILISTCLSRRRLYKPHVHPTSSLKASATLAISELTYTIAILIARYCYMSVCLAVPNPRTRSLGPMANEFTTFHIYEGVTQDLVERMIELLRSAHDDLQREEAAVEAFWEQWERTAGHMPRDEVTRGVEMLTEWRDRRRGSVVREVVVEAQKYFGIDDGVVVMEEGLTPQQILDQAMIGATGGEVHDSSRSNGGGSSRRRKKKGRK</sequence>
<dbReference type="Proteomes" id="UP000244722">
    <property type="component" value="Unassembled WGS sequence"/>
</dbReference>
<evidence type="ECO:0000256" key="1">
    <source>
        <dbReference type="SAM" id="MobiDB-lite"/>
    </source>
</evidence>
<feature type="compositionally biased region" description="Basic residues" evidence="1">
    <location>
        <begin position="210"/>
        <end position="219"/>
    </location>
</feature>
<accession>A0A2T7A4P2</accession>
<dbReference type="EMBL" id="NESQ01000023">
    <property type="protein sequence ID" value="PUU82694.1"/>
    <property type="molecule type" value="Genomic_DNA"/>
</dbReference>
<keyword evidence="2" id="KW-0732">Signal</keyword>
<proteinExistence type="predicted"/>
<name>A0A2T7A4P2_TUBBO</name>
<dbReference type="AlphaFoldDB" id="A0A2T7A4P2"/>
<keyword evidence="4" id="KW-1185">Reference proteome</keyword>
<evidence type="ECO:0000256" key="2">
    <source>
        <dbReference type="SAM" id="SignalP"/>
    </source>
</evidence>
<comment type="caution">
    <text evidence="3">The sequence shown here is derived from an EMBL/GenBank/DDBJ whole genome shotgun (WGS) entry which is preliminary data.</text>
</comment>